<evidence type="ECO:0000259" key="1">
    <source>
        <dbReference type="Pfam" id="PF14341"/>
    </source>
</evidence>
<dbReference type="AlphaFoldDB" id="A0A8J3EJZ9"/>
<gene>
    <name evidence="2" type="ORF">GCM10010978_15940</name>
</gene>
<proteinExistence type="predicted"/>
<protein>
    <recommendedName>
        <fullName evidence="1">Type 4 fimbrial biogenesis protein PilX N-terminal domain-containing protein</fullName>
    </recommendedName>
</protein>
<accession>A0A8J3EJZ9</accession>
<evidence type="ECO:0000313" key="2">
    <source>
        <dbReference type="EMBL" id="GGH75762.1"/>
    </source>
</evidence>
<dbReference type="Proteomes" id="UP000602050">
    <property type="component" value="Unassembled WGS sequence"/>
</dbReference>
<dbReference type="EMBL" id="BMEV01000024">
    <property type="protein sequence ID" value="GGH75762.1"/>
    <property type="molecule type" value="Genomic_DNA"/>
</dbReference>
<dbReference type="Pfam" id="PF14341">
    <property type="entry name" value="PilX_N"/>
    <property type="match status" value="1"/>
</dbReference>
<organism evidence="2 3">
    <name type="scientific">Compostibacillus humi</name>
    <dbReference type="NCBI Taxonomy" id="1245525"/>
    <lineage>
        <taxon>Bacteria</taxon>
        <taxon>Bacillati</taxon>
        <taxon>Bacillota</taxon>
        <taxon>Bacilli</taxon>
        <taxon>Bacillales</taxon>
        <taxon>Bacillaceae</taxon>
        <taxon>Compostibacillus</taxon>
    </lineage>
</organism>
<comment type="caution">
    <text evidence="2">The sequence shown here is derived from an EMBL/GenBank/DDBJ whole genome shotgun (WGS) entry which is preliminary data.</text>
</comment>
<evidence type="ECO:0000313" key="3">
    <source>
        <dbReference type="Proteomes" id="UP000602050"/>
    </source>
</evidence>
<reference evidence="2" key="2">
    <citation type="submission" date="2020-09" db="EMBL/GenBank/DDBJ databases">
        <authorList>
            <person name="Sun Q."/>
            <person name="Zhou Y."/>
        </authorList>
    </citation>
    <scope>NUCLEOTIDE SEQUENCE</scope>
    <source>
        <strain evidence="2">CGMCC 1.12360</strain>
    </source>
</reference>
<sequence length="464" mass="52058">MKDERGSTLILVLVVITLFSVLGMSVMAQVTTEKKLTVNTENRMQARYLAQSALTHFEKDFEKEFQKEDMSIEQFLEKYEMEDAPIYVIGSEGEREQSIIVNVEKEGSIISVESKGVANGTETTLEGIYELHFDVNFEEKEFELADFNKDDTVAVNFARNSVLSLGLGKLLSASLISSSGIDDKFYIVPNDSIIGLKLLGGLLELNLGDGDRFKLMENKRVIATRKGVLLNLNVLNESARLNVLELNNPKDTNVLINGYYRTLNLLGLITVDGYRDIDFKKLAVLGNAMIKKEKEDKAARRYFSFSEGLFVNRTMIIGDEKNRRRSSLGLIGEVVAVEDLLITDTDIIVSERNNSIYSGENNLDIYVHGNVKIRNSCVQLKNENYSFRIFTKGKITFENITGCKNGFPGFFYAEGGAEFIENGTLMNAQEGKVHGEVNLDEYKIIDDAVSISNYRLVPKGRSIK</sequence>
<keyword evidence="3" id="KW-1185">Reference proteome</keyword>
<name>A0A8J3EJZ9_9BACI</name>
<feature type="domain" description="Type 4 fimbrial biogenesis protein PilX N-terminal" evidence="1">
    <location>
        <begin position="5"/>
        <end position="54"/>
    </location>
</feature>
<reference evidence="2" key="1">
    <citation type="journal article" date="2014" name="Int. J. Syst. Evol. Microbiol.">
        <title>Complete genome sequence of Corynebacterium casei LMG S-19264T (=DSM 44701T), isolated from a smear-ripened cheese.</title>
        <authorList>
            <consortium name="US DOE Joint Genome Institute (JGI-PGF)"/>
            <person name="Walter F."/>
            <person name="Albersmeier A."/>
            <person name="Kalinowski J."/>
            <person name="Ruckert C."/>
        </authorList>
    </citation>
    <scope>NUCLEOTIDE SEQUENCE</scope>
    <source>
        <strain evidence="2">CGMCC 1.12360</strain>
    </source>
</reference>
<dbReference type="RefSeq" id="WP_188391861.1">
    <property type="nucleotide sequence ID" value="NZ_BMEV01000024.1"/>
</dbReference>
<dbReference type="InterPro" id="IPR025746">
    <property type="entry name" value="PilX_N_dom"/>
</dbReference>